<evidence type="ECO:0000313" key="5">
    <source>
        <dbReference type="Proteomes" id="UP000039046"/>
    </source>
</evidence>
<dbReference type="EMBL" id="CDHN01000003">
    <property type="protein sequence ID" value="CEJ91150.1"/>
    <property type="molecule type" value="Genomic_DNA"/>
</dbReference>
<evidence type="ECO:0000256" key="1">
    <source>
        <dbReference type="SAM" id="MobiDB-lite"/>
    </source>
</evidence>
<dbReference type="OrthoDB" id="6278596at2759"/>
<organism evidence="4 5">
    <name type="scientific">[Torrubiella] hemipterigena</name>
    <dbReference type="NCBI Taxonomy" id="1531966"/>
    <lineage>
        <taxon>Eukaryota</taxon>
        <taxon>Fungi</taxon>
        <taxon>Dikarya</taxon>
        <taxon>Ascomycota</taxon>
        <taxon>Pezizomycotina</taxon>
        <taxon>Sordariomycetes</taxon>
        <taxon>Hypocreomycetidae</taxon>
        <taxon>Hypocreales</taxon>
        <taxon>Clavicipitaceae</taxon>
        <taxon>Clavicipitaceae incertae sedis</taxon>
        <taxon>'Torrubiella' clade</taxon>
    </lineage>
</organism>
<proteinExistence type="predicted"/>
<protein>
    <recommendedName>
        <fullName evidence="6">Trafficking protein particle complex subunit 11 domain-containing protein</fullName>
    </recommendedName>
</protein>
<dbReference type="PANTHER" id="PTHR14374:SF0">
    <property type="entry name" value="TRAFFICKING PROTEIN PARTICLE COMPLEX SUBUNIT 11"/>
    <property type="match status" value="1"/>
</dbReference>
<sequence length="1233" mass="138537">MDAYPEGSLGHNVPLLIASGLAVKQPLPELDQALRDDSTRLKSSLPCLDTREAEVLVEYFDAIDTNGKSWAAVSREEIYRLRIKCCERSFSFPMRKARLPEDADEVDKGAMLHSPFSPLSPVSELYPDGLINEQWINKHQDLVPAVFMCFYALTTDPNSATLEDNKLKADINQLKAAISAAGYKTRMAIIFLQTEGDGSSPLITDHLQERLESIRKGTGMDPKSMFYVAPQKTPDDLKSVADSILSNLYGTAIEYYRDLGRHSRKKRSRGVAPQPTVRPTSGTSQTLSLSEWNLRYDFKTAILSEFRQELEAALRSFEQTYDQLLGPDILDVIPNWSRRWNEARLLADIITIRSLRLHLWMGQPSLAVRRWQSHRDRISELVERLGRGTNNYSWQAWEARWALVMAQLIEKIKVPALAASATTIYLQPEKAVLGERLQPWELLHHTGYWYRIAARHLIARRRLAQSLSDDDRTAPVASAKGNTPHGTTYDNYLCPPPYEENPLDGSGTNHSELIIDCLSAAKKHFESRKQQRIAAELALECAKEMAVLGNWQDVLATLRPLWDDIPFRSEEWIIITEQLCWILRKAAIETNTVDLLVALDWELLHSKFSKNPQWHYDLNKSLDGLFLESRPSVSLSDDSATSVIAADFAFRTKEGKAGESCVAQLSLVSNAVVGSSPLVLSKLKINFEGNLNPILLEHDETIKPSSSGEKMSFLDVTLEEEFDAQSEHELPSRLSGKSNLTINPVERLLFQINIPLRVPGDTEAESVTVWYENKAFDLDYTLKFRSTDAALGWFVPGSAKPKKIRKSSRALHIQPRPPKMEIKLAKPLRQFYANERIHLQILLQNEEEEGARVKADLDLLSKAVPSFQIQYKGNTHSSVLESEEEGSINSVSLDMIPSSGSLEFSVFIEPAAAPVLYEIQLRAVYYLDSDPATPITQTFPLNLNLVSAFEANYNLVPRLHTEPWPSLFDHDGLEDELADEGRRRANGLSQKWCLLCHFASFAQVDLRIIDTDMQVTSCIGGAQTRVSKMSTLPEGGVVVEPKSMNNAEFDLVVQKLSLDDRQPVSLDLAFIINWKHADANEDDPVNTTTMNVGQYLVLGIEPRVLATVTHPPLGKLAPVQLDITVENPSNHMLTFGLSMEPSDEFGFSGAKQTTIHLVPLSRRTVTYRLLPLVRGTYIRPGLHVRDKYFQKLLRIIPTDGMKIDKDGLLLWIPGPNGEGESDEVHHDDGEESK</sequence>
<evidence type="ECO:0000313" key="4">
    <source>
        <dbReference type="EMBL" id="CEJ91150.1"/>
    </source>
</evidence>
<keyword evidence="5" id="KW-1185">Reference proteome</keyword>
<evidence type="ECO:0000259" key="3">
    <source>
        <dbReference type="Pfam" id="PF11817"/>
    </source>
</evidence>
<feature type="region of interest" description="Disordered" evidence="1">
    <location>
        <begin position="264"/>
        <end position="284"/>
    </location>
</feature>
<name>A0A0A1TK79_9HYPO</name>
<evidence type="ECO:0008006" key="6">
    <source>
        <dbReference type="Google" id="ProtNLM"/>
    </source>
</evidence>
<dbReference type="PANTHER" id="PTHR14374">
    <property type="entry name" value="FOIE GRAS"/>
    <property type="match status" value="1"/>
</dbReference>
<dbReference type="STRING" id="1531966.A0A0A1TK79"/>
<gene>
    <name evidence="4" type="ORF">VHEMI06883</name>
</gene>
<dbReference type="Pfam" id="PF11817">
    <property type="entry name" value="Foie-gras_1"/>
    <property type="match status" value="1"/>
</dbReference>
<dbReference type="InterPro" id="IPR012880">
    <property type="entry name" value="Gryzun"/>
</dbReference>
<dbReference type="Proteomes" id="UP000039046">
    <property type="component" value="Unassembled WGS sequence"/>
</dbReference>
<feature type="domain" description="Gryzun putative trafficking through Golgi" evidence="2">
    <location>
        <begin position="633"/>
        <end position="1213"/>
    </location>
</feature>
<evidence type="ECO:0000259" key="2">
    <source>
        <dbReference type="Pfam" id="PF07919"/>
    </source>
</evidence>
<accession>A0A0A1TK79</accession>
<dbReference type="Pfam" id="PF07919">
    <property type="entry name" value="Gryzun"/>
    <property type="match status" value="1"/>
</dbReference>
<feature type="domain" description="Trafficking protein particle complex subunit 11" evidence="3">
    <location>
        <begin position="339"/>
        <end position="605"/>
    </location>
</feature>
<reference evidence="4 5" key="1">
    <citation type="journal article" date="2015" name="Genome Announc.">
        <title>Draft Genome Sequence and Gene Annotation of the Entomopathogenic Fungus Verticillium hemipterigenum.</title>
        <authorList>
            <person name="Horn F."/>
            <person name="Habel A."/>
            <person name="Scharf D.H."/>
            <person name="Dworschak J."/>
            <person name="Brakhage A.A."/>
            <person name="Guthke R."/>
            <person name="Hertweck C."/>
            <person name="Linde J."/>
        </authorList>
    </citation>
    <scope>NUCLEOTIDE SEQUENCE [LARGE SCALE GENOMIC DNA]</scope>
</reference>
<dbReference type="InterPro" id="IPR021773">
    <property type="entry name" value="TPC11"/>
</dbReference>
<dbReference type="HOGENOM" id="CLU_003572_1_0_1"/>
<dbReference type="AlphaFoldDB" id="A0A0A1TK79"/>